<dbReference type="EMBL" id="DWWD01000026">
    <property type="protein sequence ID" value="HJC50288.1"/>
    <property type="molecule type" value="Genomic_DNA"/>
</dbReference>
<comment type="similarity">
    <text evidence="1">Belongs to the CvfB family.</text>
</comment>
<comment type="caution">
    <text evidence="3">The sequence shown here is derived from an EMBL/GenBank/DDBJ whole genome shotgun (WGS) entry which is preliminary data.</text>
</comment>
<dbReference type="GO" id="GO:0003676">
    <property type="term" value="F:nucleic acid binding"/>
    <property type="evidence" value="ECO:0007669"/>
    <property type="project" value="InterPro"/>
</dbReference>
<dbReference type="PANTHER" id="PTHR37296:SF1">
    <property type="entry name" value="CONSERVED VIRULENCE FACTOR B"/>
    <property type="match status" value="1"/>
</dbReference>
<feature type="domain" description="S1 motif" evidence="2">
    <location>
        <begin position="147"/>
        <end position="208"/>
    </location>
</feature>
<dbReference type="InterPro" id="IPR039566">
    <property type="entry name" value="CvfB_S1_st"/>
</dbReference>
<dbReference type="InterPro" id="IPR003029">
    <property type="entry name" value="S1_domain"/>
</dbReference>
<gene>
    <name evidence="3" type="ORF">H9754_06890</name>
</gene>
<organism evidence="3 4">
    <name type="scientific">Candidatus Anaerostipes avistercoris</name>
    <dbReference type="NCBI Taxonomy" id="2838462"/>
    <lineage>
        <taxon>Bacteria</taxon>
        <taxon>Bacillati</taxon>
        <taxon>Bacillota</taxon>
        <taxon>Clostridia</taxon>
        <taxon>Lachnospirales</taxon>
        <taxon>Lachnospiraceae</taxon>
        <taxon>Anaerostipes</taxon>
    </lineage>
</organism>
<dbReference type="InterPro" id="IPR040764">
    <property type="entry name" value="CvfB_WH"/>
</dbReference>
<dbReference type="Pfam" id="PF13509">
    <property type="entry name" value="S1_2"/>
    <property type="match status" value="2"/>
</dbReference>
<dbReference type="InterPro" id="IPR012340">
    <property type="entry name" value="NA-bd_OB-fold"/>
</dbReference>
<dbReference type="SMART" id="SM00316">
    <property type="entry name" value="S1"/>
    <property type="match status" value="3"/>
</dbReference>
<dbReference type="PIRSF" id="PIRSF012524">
    <property type="entry name" value="YitL_S1"/>
    <property type="match status" value="1"/>
</dbReference>
<accession>A0A9D2PIL3</accession>
<reference evidence="3" key="1">
    <citation type="journal article" date="2021" name="PeerJ">
        <title>Extensive microbial diversity within the chicken gut microbiome revealed by metagenomics and culture.</title>
        <authorList>
            <person name="Gilroy R."/>
            <person name="Ravi A."/>
            <person name="Getino M."/>
            <person name="Pursley I."/>
            <person name="Horton D.L."/>
            <person name="Alikhan N.F."/>
            <person name="Baker D."/>
            <person name="Gharbi K."/>
            <person name="Hall N."/>
            <person name="Watson M."/>
            <person name="Adriaenssens E.M."/>
            <person name="Foster-Nyarko E."/>
            <person name="Jarju S."/>
            <person name="Secka A."/>
            <person name="Antonio M."/>
            <person name="Oren A."/>
            <person name="Chaudhuri R.R."/>
            <person name="La Ragione R."/>
            <person name="Hildebrand F."/>
            <person name="Pallen M.J."/>
        </authorList>
    </citation>
    <scope>NUCLEOTIDE SEQUENCE</scope>
    <source>
        <strain evidence="3">ChiSjej3B21-8574</strain>
    </source>
</reference>
<reference evidence="3" key="2">
    <citation type="submission" date="2021-04" db="EMBL/GenBank/DDBJ databases">
        <authorList>
            <person name="Gilroy R."/>
        </authorList>
    </citation>
    <scope>NUCLEOTIDE SEQUENCE</scope>
    <source>
        <strain evidence="3">ChiSjej3B21-8574</strain>
    </source>
</reference>
<evidence type="ECO:0000256" key="1">
    <source>
        <dbReference type="PIRNR" id="PIRNR012524"/>
    </source>
</evidence>
<proteinExistence type="inferred from homology"/>
<dbReference type="SUPFAM" id="SSF50249">
    <property type="entry name" value="Nucleic acid-binding proteins"/>
    <property type="match status" value="1"/>
</dbReference>
<dbReference type="PANTHER" id="PTHR37296">
    <property type="entry name" value="CONSERVED VIRULENCE FACTOR B"/>
    <property type="match status" value="1"/>
</dbReference>
<evidence type="ECO:0000259" key="2">
    <source>
        <dbReference type="PROSITE" id="PS50126"/>
    </source>
</evidence>
<evidence type="ECO:0000313" key="3">
    <source>
        <dbReference type="EMBL" id="HJC50288.1"/>
    </source>
</evidence>
<dbReference type="PROSITE" id="PS50126">
    <property type="entry name" value="S1"/>
    <property type="match status" value="1"/>
</dbReference>
<dbReference type="AlphaFoldDB" id="A0A9D2PIL3"/>
<dbReference type="InterPro" id="IPR014464">
    <property type="entry name" value="CvfB_fam"/>
</dbReference>
<dbReference type="Pfam" id="PF17783">
    <property type="entry name" value="WHD_CvfB"/>
    <property type="match status" value="1"/>
</dbReference>
<protein>
    <submittedName>
        <fullName evidence="3">RNA-binding protein</fullName>
    </submittedName>
</protein>
<name>A0A9D2PIL3_9FIRM</name>
<dbReference type="Gene3D" id="2.40.50.140">
    <property type="entry name" value="Nucleic acid-binding proteins"/>
    <property type="match status" value="2"/>
</dbReference>
<evidence type="ECO:0000313" key="4">
    <source>
        <dbReference type="Proteomes" id="UP000823904"/>
    </source>
</evidence>
<sequence length="278" mass="31294">MIQLGKFQDLYIVKRKDFGVYVNDKKDTADGSILLPAKQVPKGARIGDLISCFVYKDSEDRPIATVHVPKITLGAVRPLRVKDVSSIGAFLDWGLEKDLFLPFKEQIGHIRPGKEYLVSLYIDKSSRLCATMKIGKLLSTDHSYHAGDWVLGTIYNIHPDHGAFVAVEDQFLGRIPKQEIHERLSVGDHLRMRITSISSDGKLNLSLHEKAYLQMDRDAKLVMDTIESYDGVLPFNDKAKPAVIERELGLSKNAFKRAVGRLLKENKITITPNNILKK</sequence>
<dbReference type="Proteomes" id="UP000823904">
    <property type="component" value="Unassembled WGS sequence"/>
</dbReference>
<dbReference type="InterPro" id="IPR036388">
    <property type="entry name" value="WH-like_DNA-bd_sf"/>
</dbReference>
<dbReference type="Gene3D" id="1.10.10.10">
    <property type="entry name" value="Winged helix-like DNA-binding domain superfamily/Winged helix DNA-binding domain"/>
    <property type="match status" value="1"/>
</dbReference>